<dbReference type="AlphaFoldDB" id="A0AAU9G517"/>
<organism evidence="1 2">
    <name type="scientific">Drosophila madeirensis</name>
    <name type="common">Fruit fly</name>
    <dbReference type="NCBI Taxonomy" id="30013"/>
    <lineage>
        <taxon>Eukaryota</taxon>
        <taxon>Metazoa</taxon>
        <taxon>Ecdysozoa</taxon>
        <taxon>Arthropoda</taxon>
        <taxon>Hexapoda</taxon>
        <taxon>Insecta</taxon>
        <taxon>Pterygota</taxon>
        <taxon>Neoptera</taxon>
        <taxon>Endopterygota</taxon>
        <taxon>Diptera</taxon>
        <taxon>Brachycera</taxon>
        <taxon>Muscomorpha</taxon>
        <taxon>Ephydroidea</taxon>
        <taxon>Drosophilidae</taxon>
        <taxon>Drosophila</taxon>
        <taxon>Sophophora</taxon>
    </lineage>
</organism>
<accession>A0AAU9G517</accession>
<proteinExistence type="predicted"/>
<gene>
    <name evidence="1" type="ORF">DMAD_02187</name>
</gene>
<dbReference type="EMBL" id="AP029266">
    <property type="protein sequence ID" value="BFG02772.1"/>
    <property type="molecule type" value="Genomic_DNA"/>
</dbReference>
<name>A0AAU9G517_DROMD</name>
<protein>
    <submittedName>
        <fullName evidence="1">Uncharacterized protein</fullName>
    </submittedName>
</protein>
<evidence type="ECO:0000313" key="2">
    <source>
        <dbReference type="Proteomes" id="UP001500889"/>
    </source>
</evidence>
<reference evidence="1 2" key="1">
    <citation type="submission" date="2024-02" db="EMBL/GenBank/DDBJ databases">
        <title>A chromosome-level genome assembly of Drosophila madeirensis, a fruit fly species endemic to Madeira island.</title>
        <authorList>
            <person name="Tomihara K."/>
            <person name="Llopart A."/>
            <person name="Yamamoto D."/>
        </authorList>
    </citation>
    <scope>NUCLEOTIDE SEQUENCE [LARGE SCALE GENOMIC DNA]</scope>
    <source>
        <strain evidence="1 2">RF1</strain>
    </source>
</reference>
<keyword evidence="2" id="KW-1185">Reference proteome</keyword>
<dbReference type="Proteomes" id="UP001500889">
    <property type="component" value="Chromosome A"/>
</dbReference>
<evidence type="ECO:0000313" key="1">
    <source>
        <dbReference type="EMBL" id="BFG02772.1"/>
    </source>
</evidence>
<sequence>MESAQSNVASLASPLIMTEKSIHVIFIRQPIRLTRVELLQGTSARLLLTTPTNEQRLLGIVSERLPKMALHLDISFGDQLCLEGDRPALVALHGLLPEFNETSGPSCLPHCFLIVSKDLRVEVHTNYV</sequence>